<dbReference type="Proteomes" id="UP000799767">
    <property type="component" value="Unassembled WGS sequence"/>
</dbReference>
<dbReference type="AlphaFoldDB" id="A0A6A6PJF4"/>
<evidence type="ECO:0000313" key="2">
    <source>
        <dbReference type="EMBL" id="KAF2480055.1"/>
    </source>
</evidence>
<dbReference type="OrthoDB" id="3650969at2759"/>
<accession>A0A6A6PJF4</accession>
<evidence type="ECO:0000313" key="3">
    <source>
        <dbReference type="Proteomes" id="UP000799767"/>
    </source>
</evidence>
<name>A0A6A6PJF4_9PEZI</name>
<dbReference type="GeneID" id="54476293"/>
<organism evidence="2 3">
    <name type="scientific">Neohortaea acidophila</name>
    <dbReference type="NCBI Taxonomy" id="245834"/>
    <lineage>
        <taxon>Eukaryota</taxon>
        <taxon>Fungi</taxon>
        <taxon>Dikarya</taxon>
        <taxon>Ascomycota</taxon>
        <taxon>Pezizomycotina</taxon>
        <taxon>Dothideomycetes</taxon>
        <taxon>Dothideomycetidae</taxon>
        <taxon>Mycosphaerellales</taxon>
        <taxon>Teratosphaeriaceae</taxon>
        <taxon>Neohortaea</taxon>
    </lineage>
</organism>
<dbReference type="EMBL" id="MU001640">
    <property type="protein sequence ID" value="KAF2480055.1"/>
    <property type="molecule type" value="Genomic_DNA"/>
</dbReference>
<gene>
    <name evidence="2" type="ORF">BDY17DRAFT_30914</name>
</gene>
<reference evidence="2" key="1">
    <citation type="journal article" date="2020" name="Stud. Mycol.">
        <title>101 Dothideomycetes genomes: a test case for predicting lifestyles and emergence of pathogens.</title>
        <authorList>
            <person name="Haridas S."/>
            <person name="Albert R."/>
            <person name="Binder M."/>
            <person name="Bloem J."/>
            <person name="Labutti K."/>
            <person name="Salamov A."/>
            <person name="Andreopoulos B."/>
            <person name="Baker S."/>
            <person name="Barry K."/>
            <person name="Bills G."/>
            <person name="Bluhm B."/>
            <person name="Cannon C."/>
            <person name="Castanera R."/>
            <person name="Culley D."/>
            <person name="Daum C."/>
            <person name="Ezra D."/>
            <person name="Gonzalez J."/>
            <person name="Henrissat B."/>
            <person name="Kuo A."/>
            <person name="Liang C."/>
            <person name="Lipzen A."/>
            <person name="Lutzoni F."/>
            <person name="Magnuson J."/>
            <person name="Mondo S."/>
            <person name="Nolan M."/>
            <person name="Ohm R."/>
            <person name="Pangilinan J."/>
            <person name="Park H.-J."/>
            <person name="Ramirez L."/>
            <person name="Alfaro M."/>
            <person name="Sun H."/>
            <person name="Tritt A."/>
            <person name="Yoshinaga Y."/>
            <person name="Zwiers L.-H."/>
            <person name="Turgeon B."/>
            <person name="Goodwin S."/>
            <person name="Spatafora J."/>
            <person name="Crous P."/>
            <person name="Grigoriev I."/>
        </authorList>
    </citation>
    <scope>NUCLEOTIDE SEQUENCE</scope>
    <source>
        <strain evidence="2">CBS 113389</strain>
    </source>
</reference>
<evidence type="ECO:0000256" key="1">
    <source>
        <dbReference type="SAM" id="MobiDB-lite"/>
    </source>
</evidence>
<keyword evidence="3" id="KW-1185">Reference proteome</keyword>
<feature type="region of interest" description="Disordered" evidence="1">
    <location>
        <begin position="201"/>
        <end position="253"/>
    </location>
</feature>
<proteinExistence type="predicted"/>
<feature type="region of interest" description="Disordered" evidence="1">
    <location>
        <begin position="129"/>
        <end position="184"/>
    </location>
</feature>
<dbReference type="RefSeq" id="XP_033586625.1">
    <property type="nucleotide sequence ID" value="XM_033735291.1"/>
</dbReference>
<protein>
    <submittedName>
        <fullName evidence="2">Uncharacterized protein</fullName>
    </submittedName>
</protein>
<sequence length="545" mass="60357">MAASESDSQRTIRIALRHIDQHRGEYNTTATQDLMLGRLIRQHTFEYRPRGGTRDERLAINAYRSRLYHTVSRDGLQGVSLHDLFMKGTKVLRATAREKYTMDEASPIQDSEDELSAGALDQANDIQGTAQIDAPKKRSTASTSAFESGGDDGKDLPQPTWSPLTPADLTVPEGQKRKWMDEEDAEYGATTVTRRGTYVDLRSPAPASSSNVIVNQAPKKRLATSELQDAPNDASRKSSAGPGQAAESDASRGLVKLSEQTIRQELSTIWMNIQSFTCELFEGLGIDADGRAELVTKPHPELEELYKKMFGKEWLERASSLLTAGVMGSRRLVDACTATAVHLMVFLEPLPWDGPAELMSSLSEARPQVDRVLHMTAFHLHLHTVIWQAATNQVQDPVFHQRTIRPRAVGLANRYLAIMNTQLEYLGASKAKGDSDVGRKKRAEHLTAIFSRALVLKGLLRAAPDYYMITWPKSGAGVNRDRVEELHPGPGEQEIVWGLSQLVQKRAKPNEEWEVVAQGKVLSRPMPVPEPTAKLGLERVLGASR</sequence>